<dbReference type="GO" id="GO:0030246">
    <property type="term" value="F:carbohydrate binding"/>
    <property type="evidence" value="ECO:0007669"/>
    <property type="project" value="InterPro"/>
</dbReference>
<dbReference type="Gene3D" id="2.40.170.20">
    <property type="entry name" value="TonB-dependent receptor, beta-barrel domain"/>
    <property type="match status" value="1"/>
</dbReference>
<evidence type="ECO:0000256" key="4">
    <source>
        <dbReference type="SAM" id="SignalP"/>
    </source>
</evidence>
<name>A0A7Y9T467_9BACT</name>
<dbReference type="EMBL" id="JACCCV010000002">
    <property type="protein sequence ID" value="NYF53141.1"/>
    <property type="molecule type" value="Genomic_DNA"/>
</dbReference>
<evidence type="ECO:0000313" key="7">
    <source>
        <dbReference type="Proteomes" id="UP000534186"/>
    </source>
</evidence>
<evidence type="ECO:0000313" key="6">
    <source>
        <dbReference type="EMBL" id="NYF53141.1"/>
    </source>
</evidence>
<reference evidence="6 7" key="1">
    <citation type="submission" date="2020-07" db="EMBL/GenBank/DDBJ databases">
        <title>Genomic Encyclopedia of Type Strains, Phase IV (KMG-V): Genome sequencing to study the core and pangenomes of soil and plant-associated prokaryotes.</title>
        <authorList>
            <person name="Whitman W."/>
        </authorList>
    </citation>
    <scope>NUCLEOTIDE SEQUENCE [LARGE SCALE GENOMIC DNA]</scope>
    <source>
        <strain evidence="6 7">M8UP30</strain>
    </source>
</reference>
<keyword evidence="2" id="KW-0472">Membrane</keyword>
<keyword evidence="4" id="KW-0732">Signal</keyword>
<keyword evidence="3" id="KW-0998">Cell outer membrane</keyword>
<evidence type="ECO:0000259" key="5">
    <source>
        <dbReference type="Pfam" id="PF25183"/>
    </source>
</evidence>
<feature type="signal peptide" evidence="4">
    <location>
        <begin position="1"/>
        <end position="27"/>
    </location>
</feature>
<evidence type="ECO:0000256" key="3">
    <source>
        <dbReference type="ARBA" id="ARBA00023237"/>
    </source>
</evidence>
<dbReference type="SUPFAM" id="SSF49452">
    <property type="entry name" value="Starch-binding domain-like"/>
    <property type="match status" value="1"/>
</dbReference>
<accession>A0A7Y9T467</accession>
<gene>
    <name evidence="6" type="ORF">HDF12_003540</name>
</gene>
<feature type="domain" description="TonB-dependent transporter Oar-like beta-barrel" evidence="5">
    <location>
        <begin position="285"/>
        <end position="1301"/>
    </location>
</feature>
<comment type="caution">
    <text evidence="6">The sequence shown here is derived from an EMBL/GenBank/DDBJ whole genome shotgun (WGS) entry which is preliminary data.</text>
</comment>
<dbReference type="Pfam" id="PF13620">
    <property type="entry name" value="CarboxypepD_reg"/>
    <property type="match status" value="1"/>
</dbReference>
<dbReference type="SUPFAM" id="SSF56935">
    <property type="entry name" value="Porins"/>
    <property type="match status" value="1"/>
</dbReference>
<sequence length="1308" mass="138986">MTKRMRFSFLVLVCQMALLLLVCPVFGQQTLGGLTGVVTDSQGGILSGTVVTVVGDQTGLTRTQTAGSNGFYDFANLPIGTYTLSFSKEGFQTQKMNAIPVQSDRTGTVNASLSVGAVNTVVSVDAAPLMNAVDTTNGYVLDKAQIESIPQPTGSFTGLAILSPGVNAELSGGTGAQSGLGNLPIWANGQRDTSNSFSINGVDASNLFNGKSTSQVGSQRVVNSTGASTTQGGAGVIQTVASVYLSIGNAIPTPAPETIQEVRVNASMYDAQQGSTSGAHIDLNTASGTNAYHGTAYGRRGTNWINAAPFFFKNNPLLANDSKDQNPELHRYVAGGTFGGPIIKDKLFGFVSYQHLQVSDTEIGDNFINVPVGLSDNNRDAADFANLINGPFGTSLTAANIDRTALALFNSPSLPGQPGKWLVPNDTGSSVMSASHPYNAFLPGTGRFKADMAVANLDYNINSKDTLSLKYFYQHDPTLAPYAYSSVPGFTEHLDSGAQVFSIINTYLVKSNLSTTESLGFLREKTWVDNEQPFGPNAIPGGSQGTVSINEFGSNYFPGVSIVNVLGSAQAQHGLVSSGILNIGPNAEGQAPNTGAFQNRWQPSGNAIWTLGKHTVTFGTNYSYTQLNTIDKRTGTGTVATDDLSAYAQGYVTPGSSSTSFYVSSFLQGDASRYYRANQVGSYVQDKFQFTPTLSITAGLRYDWDGGLTEKNGRIFNFDPALYNYNASSDTIVNPGFIIASNNKNGTSGVSPTTLTGRQWGVGPRLGAAWQPEKFGGKVVVRSGFGMYYDRGELFSYFSPGYAIGTVTGGPFGVNQQLPFVTAQSCPVQSLYSYYIPTCGGGGGFSPPVTEPTAATGNLANPYTNVQNAPPTNPQSSDLSNYLPNIASINNGGQPISLGVYDRTNKLPYTFNYTLDIQWQPRNDLAVTLGYVGNLGRHQVIPVPFNQPGIASPSASIHGEKYSYGYNVGGATLPDGSGYDFDYEGGNIDHRVPYVGYAAESISYRAAGVDAYNALTAHLEKRMSHGIQVAASYTYSHALDEQSGLGLFYNGNNPRNLRDGYASADFDRTHVINFNYVFRLPDLVHSHSIESYFTNGWSLVGLTILQSGQPYSVIDFSGAVGSIYYGVSNGITNPIVPLASGCTAKNAKTGHSGAFNPSGDPNLNALKASCFTIPVLQAGGLSGAVPTSDPYETDFTTGQRNIFRQAFQKRSDASLMKVTKFTERYSLTYTFDVYNLTNTSSFDVPGNEVAQNVNYNGFPAAGTPVLPTGCNTTTPGTGSFYNCPSGLGTVTHTIGSPRQIQMSLRFLF</sequence>
<dbReference type="Proteomes" id="UP000534186">
    <property type="component" value="Unassembled WGS sequence"/>
</dbReference>
<organism evidence="6 7">
    <name type="scientific">Tunturiibacter lichenicola</name>
    <dbReference type="NCBI Taxonomy" id="2051959"/>
    <lineage>
        <taxon>Bacteria</taxon>
        <taxon>Pseudomonadati</taxon>
        <taxon>Acidobacteriota</taxon>
        <taxon>Terriglobia</taxon>
        <taxon>Terriglobales</taxon>
        <taxon>Acidobacteriaceae</taxon>
        <taxon>Tunturiibacter</taxon>
    </lineage>
</organism>
<dbReference type="Pfam" id="PF25183">
    <property type="entry name" value="OMP_b-brl_4"/>
    <property type="match status" value="1"/>
</dbReference>
<dbReference type="InterPro" id="IPR057601">
    <property type="entry name" value="Oar-like_b-barrel"/>
</dbReference>
<dbReference type="Gene3D" id="2.60.40.1120">
    <property type="entry name" value="Carboxypeptidase-like, regulatory domain"/>
    <property type="match status" value="1"/>
</dbReference>
<protein>
    <recommendedName>
        <fullName evidence="5">TonB-dependent transporter Oar-like beta-barrel domain-containing protein</fullName>
    </recommendedName>
</protein>
<dbReference type="InterPro" id="IPR013784">
    <property type="entry name" value="Carb-bd-like_fold"/>
</dbReference>
<proteinExistence type="predicted"/>
<dbReference type="GO" id="GO:0009279">
    <property type="term" value="C:cell outer membrane"/>
    <property type="evidence" value="ECO:0007669"/>
    <property type="project" value="UniProtKB-SubCell"/>
</dbReference>
<evidence type="ECO:0000256" key="1">
    <source>
        <dbReference type="ARBA" id="ARBA00004442"/>
    </source>
</evidence>
<comment type="subcellular location">
    <subcellularLocation>
        <location evidence="1">Cell outer membrane</location>
    </subcellularLocation>
</comment>
<evidence type="ECO:0000256" key="2">
    <source>
        <dbReference type="ARBA" id="ARBA00023136"/>
    </source>
</evidence>
<feature type="chain" id="PRO_5031291092" description="TonB-dependent transporter Oar-like beta-barrel domain-containing protein" evidence="4">
    <location>
        <begin position="28"/>
        <end position="1308"/>
    </location>
</feature>
<dbReference type="InterPro" id="IPR036942">
    <property type="entry name" value="Beta-barrel_TonB_sf"/>
</dbReference>